<proteinExistence type="predicted"/>
<accession>S0G7K0</accession>
<organism evidence="2 3">
    <name type="scientific">Desulfotignum phosphitoxidans DSM 13687</name>
    <dbReference type="NCBI Taxonomy" id="1286635"/>
    <lineage>
        <taxon>Bacteria</taxon>
        <taxon>Pseudomonadati</taxon>
        <taxon>Thermodesulfobacteriota</taxon>
        <taxon>Desulfobacteria</taxon>
        <taxon>Desulfobacterales</taxon>
        <taxon>Desulfobacteraceae</taxon>
        <taxon>Desulfotignum</taxon>
    </lineage>
</organism>
<sequence length="169" mass="18684">MEVILLMAMTVDGKIARNQMELVNWTGSKDKQYFVKITRNAGVVIMGSKTFDTIGHPLPGRKNIVLTRDKTRKSDDSSLVFTDQAPAQILADLKRQGFEQAALIGGSVINSLFAKENLITQIHLTLVPAVFGQGLSLFNTSLDLSLAYETCKEIEKGHLLLIYKVIPHV</sequence>
<dbReference type="PATRIC" id="fig|1286635.3.peg.130"/>
<dbReference type="Proteomes" id="UP000014216">
    <property type="component" value="Unassembled WGS sequence"/>
</dbReference>
<evidence type="ECO:0000313" key="2">
    <source>
        <dbReference type="EMBL" id="EMS80981.1"/>
    </source>
</evidence>
<name>S0G7K0_9BACT</name>
<reference evidence="2 3" key="1">
    <citation type="journal article" date="2013" name="Genome Announc.">
        <title>Draft Genome Sequence of Desulfotignum phosphitoxidans DSM 13687 Strain FiPS-3.</title>
        <authorList>
            <person name="Poehlein A."/>
            <person name="Daniel R."/>
            <person name="Simeonova D.D."/>
        </authorList>
    </citation>
    <scope>NUCLEOTIDE SEQUENCE [LARGE SCALE GENOMIC DNA]</scope>
    <source>
        <strain evidence="2 3">DSM 13687</strain>
    </source>
</reference>
<dbReference type="Pfam" id="PF00186">
    <property type="entry name" value="DHFR_1"/>
    <property type="match status" value="1"/>
</dbReference>
<dbReference type="GO" id="GO:0004146">
    <property type="term" value="F:dihydrofolate reductase activity"/>
    <property type="evidence" value="ECO:0007669"/>
    <property type="project" value="UniProtKB-EC"/>
</dbReference>
<dbReference type="EC" id="1.5.1.3" evidence="2"/>
<protein>
    <submittedName>
        <fullName evidence="2">Dihydrofolate reductase FolA</fullName>
        <ecNumber evidence="2">1.5.1.3</ecNumber>
    </submittedName>
</protein>
<dbReference type="GO" id="GO:0046654">
    <property type="term" value="P:tetrahydrofolate biosynthetic process"/>
    <property type="evidence" value="ECO:0007669"/>
    <property type="project" value="InterPro"/>
</dbReference>
<dbReference type="OrthoDB" id="9804315at2"/>
<comment type="caution">
    <text evidence="2">The sequence shown here is derived from an EMBL/GenBank/DDBJ whole genome shotgun (WGS) entry which is preliminary data.</text>
</comment>
<dbReference type="SUPFAM" id="SSF53597">
    <property type="entry name" value="Dihydrofolate reductase-like"/>
    <property type="match status" value="1"/>
</dbReference>
<keyword evidence="3" id="KW-1185">Reference proteome</keyword>
<gene>
    <name evidence="2" type="primary">folA</name>
    <name evidence="2" type="ORF">Dpo_1c01120</name>
</gene>
<dbReference type="EMBL" id="APJX01000001">
    <property type="protein sequence ID" value="EMS80981.1"/>
    <property type="molecule type" value="Genomic_DNA"/>
</dbReference>
<dbReference type="InterPro" id="IPR050765">
    <property type="entry name" value="Riboflavin_Biosynth_HTPR"/>
</dbReference>
<feature type="domain" description="DHFR" evidence="1">
    <location>
        <begin position="2"/>
        <end position="169"/>
    </location>
</feature>
<dbReference type="PANTHER" id="PTHR38011:SF7">
    <property type="entry name" value="2,5-DIAMINO-6-RIBOSYLAMINO-4(3H)-PYRIMIDINONE 5'-PHOSPHATE REDUCTASE"/>
    <property type="match status" value="1"/>
</dbReference>
<evidence type="ECO:0000313" key="3">
    <source>
        <dbReference type="Proteomes" id="UP000014216"/>
    </source>
</evidence>
<dbReference type="CDD" id="cd00209">
    <property type="entry name" value="DHFR"/>
    <property type="match status" value="1"/>
</dbReference>
<evidence type="ECO:0000259" key="1">
    <source>
        <dbReference type="PROSITE" id="PS51330"/>
    </source>
</evidence>
<dbReference type="PROSITE" id="PS51330">
    <property type="entry name" value="DHFR_2"/>
    <property type="match status" value="1"/>
</dbReference>
<dbReference type="PANTHER" id="PTHR38011">
    <property type="entry name" value="DIHYDROFOLATE REDUCTASE FAMILY PROTEIN (AFU_ORTHOLOGUE AFUA_8G06820)"/>
    <property type="match status" value="1"/>
</dbReference>
<keyword evidence="2" id="KW-0560">Oxidoreductase</keyword>
<dbReference type="RefSeq" id="WP_006963578.1">
    <property type="nucleotide sequence ID" value="NZ_APJX01000001.1"/>
</dbReference>
<dbReference type="AlphaFoldDB" id="S0G7K0"/>
<dbReference type="InterPro" id="IPR024072">
    <property type="entry name" value="DHFR-like_dom_sf"/>
</dbReference>
<dbReference type="InterPro" id="IPR001796">
    <property type="entry name" value="DHFR_dom"/>
</dbReference>
<dbReference type="Gene3D" id="3.40.430.10">
    <property type="entry name" value="Dihydrofolate Reductase, subunit A"/>
    <property type="match status" value="1"/>
</dbReference>